<reference evidence="8 9" key="1">
    <citation type="submission" date="2016-09" db="EMBL/GenBank/DDBJ databases">
        <title>The draft genome of Dichanthelium oligosanthes: A C3 panicoid grass species.</title>
        <authorList>
            <person name="Studer A.J."/>
            <person name="Schnable J.C."/>
            <person name="Brutnell T.P."/>
        </authorList>
    </citation>
    <scope>NUCLEOTIDE SEQUENCE [LARGE SCALE GENOMIC DNA]</scope>
    <source>
        <strain evidence="9">cv. Kellogg 1175</strain>
        <tissue evidence="8">Leaf</tissue>
    </source>
</reference>
<feature type="transmembrane region" description="Helical" evidence="5">
    <location>
        <begin position="534"/>
        <end position="556"/>
    </location>
</feature>
<feature type="transmembrane region" description="Helical" evidence="5">
    <location>
        <begin position="241"/>
        <end position="264"/>
    </location>
</feature>
<dbReference type="AlphaFoldDB" id="A0A1E5UMI9"/>
<keyword evidence="4 5" id="KW-0472">Membrane</keyword>
<protein>
    <submittedName>
        <fullName evidence="8">Uncharacterized protein</fullName>
    </submittedName>
</protein>
<dbReference type="Gene3D" id="1.20.1250.20">
    <property type="entry name" value="MFS general substrate transporter like domains"/>
    <property type="match status" value="1"/>
</dbReference>
<dbReference type="PANTHER" id="PTHR21576:SF153">
    <property type="entry name" value="MAJOR FACILITATOR SUPERFAMILY PROTEIN"/>
    <property type="match status" value="1"/>
</dbReference>
<dbReference type="Pfam" id="PF06813">
    <property type="entry name" value="Nodulin-like"/>
    <property type="match status" value="1"/>
</dbReference>
<dbReference type="PANTHER" id="PTHR21576">
    <property type="entry name" value="UNCHARACTERIZED NODULIN-LIKE PROTEIN"/>
    <property type="match status" value="1"/>
</dbReference>
<dbReference type="SUPFAM" id="SSF103473">
    <property type="entry name" value="MFS general substrate transporter"/>
    <property type="match status" value="2"/>
</dbReference>
<comment type="caution">
    <text evidence="8">The sequence shown here is derived from an EMBL/GenBank/DDBJ whole genome shotgun (WGS) entry which is preliminary data.</text>
</comment>
<dbReference type="STRING" id="888268.A0A1E5UMI9"/>
<name>A0A1E5UMI9_9POAL</name>
<dbReference type="Proteomes" id="UP000095767">
    <property type="component" value="Unassembled WGS sequence"/>
</dbReference>
<dbReference type="EMBL" id="LWDX02071322">
    <property type="protein sequence ID" value="OEL14038.1"/>
    <property type="molecule type" value="Genomic_DNA"/>
</dbReference>
<feature type="transmembrane region" description="Helical" evidence="5">
    <location>
        <begin position="16"/>
        <end position="42"/>
    </location>
</feature>
<feature type="transmembrane region" description="Helical" evidence="5">
    <location>
        <begin position="96"/>
        <end position="119"/>
    </location>
</feature>
<dbReference type="InterPro" id="IPR010658">
    <property type="entry name" value="Nodulin-like"/>
</dbReference>
<evidence type="ECO:0000256" key="2">
    <source>
        <dbReference type="ARBA" id="ARBA00022692"/>
    </source>
</evidence>
<keyword evidence="2 5" id="KW-0812">Transmembrane</keyword>
<feature type="transmembrane region" description="Helical" evidence="5">
    <location>
        <begin position="176"/>
        <end position="199"/>
    </location>
</feature>
<feature type="transmembrane region" description="Helical" evidence="5">
    <location>
        <begin position="469"/>
        <end position="488"/>
    </location>
</feature>
<evidence type="ECO:0000259" key="6">
    <source>
        <dbReference type="Pfam" id="PF06813"/>
    </source>
</evidence>
<feature type="transmembrane region" description="Helical" evidence="5">
    <location>
        <begin position="211"/>
        <end position="229"/>
    </location>
</feature>
<feature type="transmembrane region" description="Helical" evidence="5">
    <location>
        <begin position="437"/>
        <end position="457"/>
    </location>
</feature>
<gene>
    <name evidence="8" type="ORF">BAE44_0024944</name>
</gene>
<evidence type="ECO:0000256" key="3">
    <source>
        <dbReference type="ARBA" id="ARBA00022989"/>
    </source>
</evidence>
<dbReference type="InterPro" id="IPR056555">
    <property type="entry name" value="NFD4_C"/>
</dbReference>
<comment type="subcellular location">
    <subcellularLocation>
        <location evidence="1">Membrane</location>
        <topology evidence="1">Multi-pass membrane protein</topology>
    </subcellularLocation>
</comment>
<feature type="transmembrane region" description="Helical" evidence="5">
    <location>
        <begin position="148"/>
        <end position="167"/>
    </location>
</feature>
<feature type="transmembrane region" description="Helical" evidence="5">
    <location>
        <begin position="62"/>
        <end position="84"/>
    </location>
</feature>
<feature type="transmembrane region" description="Helical" evidence="5">
    <location>
        <begin position="411"/>
        <end position="431"/>
    </location>
</feature>
<dbReference type="OrthoDB" id="410267at2759"/>
<feature type="domain" description="Nodulin-like" evidence="6">
    <location>
        <begin position="15"/>
        <end position="262"/>
    </location>
</feature>
<evidence type="ECO:0000259" key="7">
    <source>
        <dbReference type="Pfam" id="PF23262"/>
    </source>
</evidence>
<dbReference type="Pfam" id="PF23262">
    <property type="entry name" value="NFD4_C"/>
    <property type="match status" value="1"/>
</dbReference>
<feature type="domain" description="NFD4 C-terminal" evidence="7">
    <location>
        <begin position="337"/>
        <end position="499"/>
    </location>
</feature>
<accession>A0A1E5UMI9</accession>
<feature type="transmembrane region" description="Helical" evidence="5">
    <location>
        <begin position="344"/>
        <end position="364"/>
    </location>
</feature>
<proteinExistence type="predicted"/>
<evidence type="ECO:0000256" key="1">
    <source>
        <dbReference type="ARBA" id="ARBA00004141"/>
    </source>
</evidence>
<evidence type="ECO:0000256" key="5">
    <source>
        <dbReference type="SAM" id="Phobius"/>
    </source>
</evidence>
<sequence>MGKLAERLRAFSRNRWLVFVAAMWVQSMAGIGYLFGAISPVLKATLGYNQRQVAALAVAKNLGGYVGVVAGTLSATLPAWAMLLMGAAQNVLGYGWLWLIVTGQAPALPLSMMCVLIFVGTNSATYFDTASLVTCIQNFPMSRGPMVGILKGFLGLTSAILTQVYAVMHTPDQAKLVLMVAVGPALVAIAMMFVVRPVGGHKQARPSDKKSFMFIYTICLLLASYLAVGKLAQDFLQLSDNVVNVLTVILFVLLVSPIAIPVALTIPSKEEVSMGEEALLSEPLTREASTSQEEEDQQQAILGEVQEKSIKDISSLPLSERRDRRPHLGENFTMVQALAKADFWLIWASFLLGSGSGLTVMDNLGQMSQAVGFRDVNIFVSLTSIWNFLGRVGGGYFSEIIVRERGYPRHAALAIAQILIAAAHFLFAMAWPGTMYIGTFLVGLGYGAHWAIVPAAVSELFGVKHFGAMYNFLTLANPTGSLVFSGLITSTLYDYEAEKQARQHHQVTMALLSPARLPGFLADGAVKCEGAVCFFVSSLVMSVLCVVGAGLSLVVAHRTKRVYADLYRPVST</sequence>
<dbReference type="CDD" id="cd17354">
    <property type="entry name" value="MFS_Mch1p_like"/>
    <property type="match status" value="1"/>
</dbReference>
<evidence type="ECO:0000256" key="4">
    <source>
        <dbReference type="ARBA" id="ARBA00023136"/>
    </source>
</evidence>
<keyword evidence="9" id="KW-1185">Reference proteome</keyword>
<evidence type="ECO:0000313" key="9">
    <source>
        <dbReference type="Proteomes" id="UP000095767"/>
    </source>
</evidence>
<keyword evidence="3 5" id="KW-1133">Transmembrane helix</keyword>
<dbReference type="GO" id="GO:0016020">
    <property type="term" value="C:membrane"/>
    <property type="evidence" value="ECO:0007669"/>
    <property type="project" value="UniProtKB-SubCell"/>
</dbReference>
<dbReference type="InterPro" id="IPR036259">
    <property type="entry name" value="MFS_trans_sf"/>
</dbReference>
<evidence type="ECO:0000313" key="8">
    <source>
        <dbReference type="EMBL" id="OEL14038.1"/>
    </source>
</evidence>
<organism evidence="8 9">
    <name type="scientific">Dichanthelium oligosanthes</name>
    <dbReference type="NCBI Taxonomy" id="888268"/>
    <lineage>
        <taxon>Eukaryota</taxon>
        <taxon>Viridiplantae</taxon>
        <taxon>Streptophyta</taxon>
        <taxon>Embryophyta</taxon>
        <taxon>Tracheophyta</taxon>
        <taxon>Spermatophyta</taxon>
        <taxon>Magnoliopsida</taxon>
        <taxon>Liliopsida</taxon>
        <taxon>Poales</taxon>
        <taxon>Poaceae</taxon>
        <taxon>PACMAD clade</taxon>
        <taxon>Panicoideae</taxon>
        <taxon>Panicodae</taxon>
        <taxon>Paniceae</taxon>
        <taxon>Dichantheliinae</taxon>
        <taxon>Dichanthelium</taxon>
    </lineage>
</organism>